<keyword evidence="1" id="KW-0175">Coiled coil</keyword>
<feature type="coiled-coil region" evidence="1">
    <location>
        <begin position="20"/>
        <end position="47"/>
    </location>
</feature>
<organism evidence="2 3">
    <name type="scientific">Cytobacillus citreus</name>
    <dbReference type="NCBI Taxonomy" id="2833586"/>
    <lineage>
        <taxon>Bacteria</taxon>
        <taxon>Bacillati</taxon>
        <taxon>Bacillota</taxon>
        <taxon>Bacilli</taxon>
        <taxon>Bacillales</taxon>
        <taxon>Bacillaceae</taxon>
        <taxon>Cytobacillus</taxon>
    </lineage>
</organism>
<name>A0ABS5NP94_9BACI</name>
<evidence type="ECO:0000313" key="2">
    <source>
        <dbReference type="EMBL" id="MBS4189646.1"/>
    </source>
</evidence>
<reference evidence="2 3" key="1">
    <citation type="submission" date="2021-05" db="EMBL/GenBank/DDBJ databases">
        <title>Novel Bacillus species.</title>
        <authorList>
            <person name="Liu G."/>
        </authorList>
    </citation>
    <scope>NUCLEOTIDE SEQUENCE [LARGE SCALE GENOMIC DNA]</scope>
    <source>
        <strain evidence="2 3">FJAT-49705</strain>
    </source>
</reference>
<dbReference type="RefSeq" id="WP_213101057.1">
    <property type="nucleotide sequence ID" value="NZ_JAGYPM010000001.1"/>
</dbReference>
<evidence type="ECO:0000256" key="1">
    <source>
        <dbReference type="SAM" id="Coils"/>
    </source>
</evidence>
<sequence>MLLKLMGFNELLGFSNPFKNDSQEEMNQSLMNAKQQLLEEKLIYETEGRIELDPTVYTILQGCKLCERVSWLNIVRDEKIYDYYYFISSQQVIELTEELSDQSSSVEFKLIGNIYDYLVEILANLDSPNEECSLTIRDSISLESLNFIVNNLKHASLKELESYVLEEGASIPFAKALVKGFKHNITIGQLVYFLKIVDGWNTKGMKFLIEPNGNWLFTQSDQDNIKDIFYAECFNRNEFYQSVIEEAVSSAKQFSY</sequence>
<accession>A0ABS5NP94</accession>
<comment type="caution">
    <text evidence="2">The sequence shown here is derived from an EMBL/GenBank/DDBJ whole genome shotgun (WGS) entry which is preliminary data.</text>
</comment>
<protein>
    <submittedName>
        <fullName evidence="2">Uncharacterized protein</fullName>
    </submittedName>
</protein>
<dbReference type="EMBL" id="JAGYPM010000001">
    <property type="protein sequence ID" value="MBS4189646.1"/>
    <property type="molecule type" value="Genomic_DNA"/>
</dbReference>
<keyword evidence="3" id="KW-1185">Reference proteome</keyword>
<proteinExistence type="predicted"/>
<evidence type="ECO:0000313" key="3">
    <source>
        <dbReference type="Proteomes" id="UP000681027"/>
    </source>
</evidence>
<dbReference type="Proteomes" id="UP000681027">
    <property type="component" value="Unassembled WGS sequence"/>
</dbReference>
<gene>
    <name evidence="2" type="ORF">KHA94_05395</name>
</gene>